<sequence length="129" mass="14342">MSGYSINIEEKTLAGNNFREVLYTTARSQLVIMTLQPGEEIGLEQHEGHDQFIRVEAGEGVAILDGEEHKLEDGVAVVVPAGTEHNVINTSKTEPMRLYTLYTPPEHPDGIVHATKAEADEYERQHHGH</sequence>
<gene>
    <name evidence="2" type="ORF">MasN3_23940</name>
</gene>
<organism evidence="2 3">
    <name type="scientific">Massilia varians</name>
    <dbReference type="NCBI Taxonomy" id="457921"/>
    <lineage>
        <taxon>Bacteria</taxon>
        <taxon>Pseudomonadati</taxon>
        <taxon>Pseudomonadota</taxon>
        <taxon>Betaproteobacteria</taxon>
        <taxon>Burkholderiales</taxon>
        <taxon>Oxalobacteraceae</taxon>
        <taxon>Telluria group</taxon>
        <taxon>Massilia</taxon>
    </lineage>
</organism>
<dbReference type="Pfam" id="PF07883">
    <property type="entry name" value="Cupin_2"/>
    <property type="match status" value="1"/>
</dbReference>
<dbReference type="InterPro" id="IPR052538">
    <property type="entry name" value="Flavonoid_dioxygenase-like"/>
</dbReference>
<evidence type="ECO:0000259" key="1">
    <source>
        <dbReference type="Pfam" id="PF07883"/>
    </source>
</evidence>
<dbReference type="PANTHER" id="PTHR43346:SF1">
    <property type="entry name" value="QUERCETIN 2,3-DIOXYGENASE-RELATED"/>
    <property type="match status" value="1"/>
</dbReference>
<keyword evidence="3" id="KW-1185">Reference proteome</keyword>
<evidence type="ECO:0000313" key="2">
    <source>
        <dbReference type="EMBL" id="BDT58900.1"/>
    </source>
</evidence>
<dbReference type="InterPro" id="IPR013096">
    <property type="entry name" value="Cupin_2"/>
</dbReference>
<dbReference type="CDD" id="cd02223">
    <property type="entry name" value="cupin_Bh2720-like"/>
    <property type="match status" value="1"/>
</dbReference>
<reference evidence="2" key="1">
    <citation type="submission" date="2022-11" db="EMBL/GenBank/DDBJ databases">
        <title>Isolation and characterization of PLA-degrading bacterium Massilia sp. from Antarctic soil.</title>
        <authorList>
            <person name="Sato K."/>
            <person name="Gomez-Fuentes C."/>
            <person name="Ahmad S.A."/>
            <person name="Zulkharnain A."/>
        </authorList>
    </citation>
    <scope>NUCLEOTIDE SEQUENCE</scope>
    <source>
        <strain evidence="2">N-3</strain>
    </source>
</reference>
<dbReference type="Proteomes" id="UP001163336">
    <property type="component" value="Chromosome"/>
</dbReference>
<dbReference type="PANTHER" id="PTHR43346">
    <property type="entry name" value="LIGAND BINDING DOMAIN PROTEIN, PUTATIVE (AFU_ORTHOLOGUE AFUA_6G14370)-RELATED"/>
    <property type="match status" value="1"/>
</dbReference>
<protein>
    <submittedName>
        <fullName evidence="2">Cupin</fullName>
    </submittedName>
</protein>
<accession>A0ABM8C6Q4</accession>
<dbReference type="InterPro" id="IPR011051">
    <property type="entry name" value="RmlC_Cupin_sf"/>
</dbReference>
<proteinExistence type="predicted"/>
<name>A0ABM8C6Q4_9BURK</name>
<dbReference type="Gene3D" id="2.60.120.10">
    <property type="entry name" value="Jelly Rolls"/>
    <property type="match status" value="1"/>
</dbReference>
<dbReference type="RefSeq" id="WP_281914358.1">
    <property type="nucleotide sequence ID" value="NZ_AP026966.1"/>
</dbReference>
<evidence type="ECO:0000313" key="3">
    <source>
        <dbReference type="Proteomes" id="UP001163336"/>
    </source>
</evidence>
<feature type="domain" description="Cupin type-2" evidence="1">
    <location>
        <begin position="32"/>
        <end position="101"/>
    </location>
</feature>
<dbReference type="InterPro" id="IPR014710">
    <property type="entry name" value="RmlC-like_jellyroll"/>
</dbReference>
<dbReference type="SUPFAM" id="SSF51182">
    <property type="entry name" value="RmlC-like cupins"/>
    <property type="match status" value="1"/>
</dbReference>
<dbReference type="EMBL" id="AP026966">
    <property type="protein sequence ID" value="BDT58900.1"/>
    <property type="molecule type" value="Genomic_DNA"/>
</dbReference>